<feature type="compositionally biased region" description="Basic and acidic residues" evidence="1">
    <location>
        <begin position="306"/>
        <end position="316"/>
    </location>
</feature>
<dbReference type="InterPro" id="IPR057227">
    <property type="entry name" value="DUF7905"/>
</dbReference>
<dbReference type="AlphaFoldDB" id="A0AAE9WH48"/>
<evidence type="ECO:0000313" key="4">
    <source>
        <dbReference type="Proteomes" id="UP001212411"/>
    </source>
</evidence>
<name>A0AAE9WH48_9SCHI</name>
<reference evidence="3 4" key="1">
    <citation type="journal article" date="2023" name="G3 (Bethesda)">
        <title>A high-quality reference genome for the fission yeast Schizosaccharomyces osmophilus.</title>
        <authorList>
            <person name="Jia G.S."/>
            <person name="Zhang W.C."/>
            <person name="Liang Y."/>
            <person name="Liu X.H."/>
            <person name="Rhind N."/>
            <person name="Pidoux A."/>
            <person name="Brysch-Herzberg M."/>
            <person name="Du L.L."/>
        </authorList>
    </citation>
    <scope>NUCLEOTIDE SEQUENCE [LARGE SCALE GENOMIC DNA]</scope>
    <source>
        <strain evidence="3 4">CBS 15793</strain>
    </source>
</reference>
<keyword evidence="4" id="KW-1185">Reference proteome</keyword>
<evidence type="ECO:0000256" key="1">
    <source>
        <dbReference type="SAM" id="MobiDB-lite"/>
    </source>
</evidence>
<feature type="region of interest" description="Disordered" evidence="1">
    <location>
        <begin position="282"/>
        <end position="333"/>
    </location>
</feature>
<dbReference type="KEGG" id="som:SOMG_04378"/>
<feature type="compositionally biased region" description="Polar residues" evidence="1">
    <location>
        <begin position="289"/>
        <end position="302"/>
    </location>
</feature>
<feature type="domain" description="DUF7905" evidence="2">
    <location>
        <begin position="431"/>
        <end position="734"/>
    </location>
</feature>
<proteinExistence type="predicted"/>
<organism evidence="3 4">
    <name type="scientific">Schizosaccharomyces osmophilus</name>
    <dbReference type="NCBI Taxonomy" id="2545709"/>
    <lineage>
        <taxon>Eukaryota</taxon>
        <taxon>Fungi</taxon>
        <taxon>Dikarya</taxon>
        <taxon>Ascomycota</taxon>
        <taxon>Taphrinomycotina</taxon>
        <taxon>Schizosaccharomycetes</taxon>
        <taxon>Schizosaccharomycetales</taxon>
        <taxon>Schizosaccharomycetaceae</taxon>
        <taxon>Schizosaccharomyces</taxon>
    </lineage>
</organism>
<dbReference type="EMBL" id="CP115613">
    <property type="protein sequence ID" value="WBW74952.1"/>
    <property type="molecule type" value="Genomic_DNA"/>
</dbReference>
<dbReference type="RefSeq" id="XP_056039195.1">
    <property type="nucleotide sequence ID" value="XM_056183164.1"/>
</dbReference>
<evidence type="ECO:0000313" key="3">
    <source>
        <dbReference type="EMBL" id="WBW74952.1"/>
    </source>
</evidence>
<protein>
    <submittedName>
        <fullName evidence="3">RNA-silencing factor Ers1</fullName>
    </submittedName>
</protein>
<gene>
    <name evidence="3" type="primary">ers1</name>
    <name evidence="3" type="ORF">SOMG_04378</name>
</gene>
<dbReference type="Proteomes" id="UP001212411">
    <property type="component" value="Chromosome 3"/>
</dbReference>
<dbReference type="GeneID" id="80877853"/>
<evidence type="ECO:0000259" key="2">
    <source>
        <dbReference type="Pfam" id="PF25482"/>
    </source>
</evidence>
<sequence length="769" mass="87853">MYFTSKELSRFEEFSLRLHGNQTFEYNKDSSQNTLDSFSPEAFKSKDKVINNDSDFDMPNETGVFIAEWSPAKFQKSLKRILILPNHANLLKEFGKASNVKYKVCDENNYLTLRASTRKDLNKMLYLLNRLDSLLAQEICDHCERNLFCIGRFPSCELKFSALTIDHPLYRTLLLSPQVRKIVENPEESCFLIHLVYYDNTTNTYKNFSLCDTLGGKSSSNLNFPLFGKGDKSVIKTHLPVSLDKKGDALNKEMGTSASYSINPMSPESNRELSEGFQIVSKTKGPSEKVQNPKNTSSTTYPNLDGTKEKVNKEDQPSSISKLKKRPPKYNIKLPLRPAKSSEVAQPASDEIVVRRAVITENDGGENISEPENREQRVSTSVCSSPSLALESLSLNKHTPIEAHRRISLVSTDSGVRNLQLCLFNGNHPEHSENNENFDKQNKKILHMTLSKSLHILQSFSGEIHMSLKFGKILYPNLKPEIYQFSLSLSRFYKKNDLPKSLFSNCITNSVEEIHSFLKRPVIIQYSHSEKSYDIAKPKTVGTTDRFLFHGILKGKKKKESSTPFFMRCTSTLEECCFFESRDATSVCNFNFAAMPWDARLEVHACKVLNRTILREFSDSLCFRNDGNNSLLSFNNLDNRVVILSVQRIQENLVPFNNELLSHSTDFVLKYSQVNNFEIFTSLENPSSQNIYLQQPHKDRFSTNYTVELESPFMNSQFEHNKMMRPTETAKWDLSNPQFIGGVMIENTQDWYTAAIIIVKQLQNTNSIL</sequence>
<dbReference type="Pfam" id="PF25482">
    <property type="entry name" value="DUF7905"/>
    <property type="match status" value="1"/>
</dbReference>
<accession>A0AAE9WH48</accession>